<evidence type="ECO:0000313" key="2">
    <source>
        <dbReference type="EMBL" id="PTA68537.1"/>
    </source>
</evidence>
<protein>
    <submittedName>
        <fullName evidence="2">Uncharacterized protein</fullName>
    </submittedName>
</protein>
<feature type="compositionally biased region" description="Basic and acidic residues" evidence="1">
    <location>
        <begin position="9"/>
        <end position="20"/>
    </location>
</feature>
<accession>A0A2T3W9M6</accession>
<proteinExistence type="predicted"/>
<dbReference type="AlphaFoldDB" id="A0A2T3W9M6"/>
<dbReference type="Proteomes" id="UP000240317">
    <property type="component" value="Unassembled WGS sequence"/>
</dbReference>
<reference evidence="2 3" key="1">
    <citation type="submission" date="2018-03" db="EMBL/GenBank/DDBJ databases">
        <title>Draft genome of Deinococcus sp. OD32.</title>
        <authorList>
            <person name="Wang X.-P."/>
            <person name="Du Z.-J."/>
        </authorList>
    </citation>
    <scope>NUCLEOTIDE SEQUENCE [LARGE SCALE GENOMIC DNA]</scope>
    <source>
        <strain evidence="2 3">OD32</strain>
    </source>
</reference>
<evidence type="ECO:0000256" key="1">
    <source>
        <dbReference type="SAM" id="MobiDB-lite"/>
    </source>
</evidence>
<name>A0A2T3W9M6_9DEIO</name>
<evidence type="ECO:0000313" key="3">
    <source>
        <dbReference type="Proteomes" id="UP000240317"/>
    </source>
</evidence>
<dbReference type="RefSeq" id="WP_107137411.1">
    <property type="nucleotide sequence ID" value="NZ_PYSV01000005.1"/>
</dbReference>
<gene>
    <name evidence="2" type="ORF">C8263_06995</name>
</gene>
<sequence length="60" mass="6399">MSQGPKGSKRPDERRPEERAPSPAPRPQEAPLLPDLGPGLGIVEPGLDEEGILIDIMCKG</sequence>
<organism evidence="2 3">
    <name type="scientific">Deinococcus arcticus</name>
    <dbReference type="NCBI Taxonomy" id="2136176"/>
    <lineage>
        <taxon>Bacteria</taxon>
        <taxon>Thermotogati</taxon>
        <taxon>Deinococcota</taxon>
        <taxon>Deinococci</taxon>
        <taxon>Deinococcales</taxon>
        <taxon>Deinococcaceae</taxon>
        <taxon>Deinococcus</taxon>
    </lineage>
</organism>
<comment type="caution">
    <text evidence="2">The sequence shown here is derived from an EMBL/GenBank/DDBJ whole genome shotgun (WGS) entry which is preliminary data.</text>
</comment>
<feature type="region of interest" description="Disordered" evidence="1">
    <location>
        <begin position="1"/>
        <end position="42"/>
    </location>
</feature>
<dbReference type="EMBL" id="PYSV01000005">
    <property type="protein sequence ID" value="PTA68537.1"/>
    <property type="molecule type" value="Genomic_DNA"/>
</dbReference>
<keyword evidence="3" id="KW-1185">Reference proteome</keyword>